<proteinExistence type="predicted"/>
<evidence type="ECO:0000313" key="2">
    <source>
        <dbReference type="Proteomes" id="UP000036987"/>
    </source>
</evidence>
<sequence length="42" mass="4677">CEHAYSLAQNLDPNSVGRGVLQFKTGLMSVIRVNLLFRVCNI</sequence>
<protein>
    <submittedName>
        <fullName evidence="1">Uncharacterized protein</fullName>
    </submittedName>
</protein>
<name>A0A0K9NX02_ZOSMR</name>
<dbReference type="AlphaFoldDB" id="A0A0K9NX02"/>
<comment type="caution">
    <text evidence="1">The sequence shown here is derived from an EMBL/GenBank/DDBJ whole genome shotgun (WGS) entry which is preliminary data.</text>
</comment>
<gene>
    <name evidence="1" type="ORF">ZOSMA_54G01230</name>
</gene>
<feature type="non-terminal residue" evidence="1">
    <location>
        <position position="1"/>
    </location>
</feature>
<organism evidence="1 2">
    <name type="scientific">Zostera marina</name>
    <name type="common">Eelgrass</name>
    <dbReference type="NCBI Taxonomy" id="29655"/>
    <lineage>
        <taxon>Eukaryota</taxon>
        <taxon>Viridiplantae</taxon>
        <taxon>Streptophyta</taxon>
        <taxon>Embryophyta</taxon>
        <taxon>Tracheophyta</taxon>
        <taxon>Spermatophyta</taxon>
        <taxon>Magnoliopsida</taxon>
        <taxon>Liliopsida</taxon>
        <taxon>Zosteraceae</taxon>
        <taxon>Zostera</taxon>
    </lineage>
</organism>
<reference evidence="2" key="1">
    <citation type="journal article" date="2016" name="Nature">
        <title>The genome of the seagrass Zostera marina reveals angiosperm adaptation to the sea.</title>
        <authorList>
            <person name="Olsen J.L."/>
            <person name="Rouze P."/>
            <person name="Verhelst B."/>
            <person name="Lin Y.-C."/>
            <person name="Bayer T."/>
            <person name="Collen J."/>
            <person name="Dattolo E."/>
            <person name="De Paoli E."/>
            <person name="Dittami S."/>
            <person name="Maumus F."/>
            <person name="Michel G."/>
            <person name="Kersting A."/>
            <person name="Lauritano C."/>
            <person name="Lohaus R."/>
            <person name="Toepel M."/>
            <person name="Tonon T."/>
            <person name="Vanneste K."/>
            <person name="Amirebrahimi M."/>
            <person name="Brakel J."/>
            <person name="Bostroem C."/>
            <person name="Chovatia M."/>
            <person name="Grimwood J."/>
            <person name="Jenkins J.W."/>
            <person name="Jueterbock A."/>
            <person name="Mraz A."/>
            <person name="Stam W.T."/>
            <person name="Tice H."/>
            <person name="Bornberg-Bauer E."/>
            <person name="Green P.J."/>
            <person name="Pearson G.A."/>
            <person name="Procaccini G."/>
            <person name="Duarte C.M."/>
            <person name="Schmutz J."/>
            <person name="Reusch T.B.H."/>
            <person name="Van de Peer Y."/>
        </authorList>
    </citation>
    <scope>NUCLEOTIDE SEQUENCE [LARGE SCALE GENOMIC DNA]</scope>
    <source>
        <strain evidence="2">cv. Finnish</strain>
    </source>
</reference>
<dbReference type="EMBL" id="LFYR01001529">
    <property type="protein sequence ID" value="KMZ61193.1"/>
    <property type="molecule type" value="Genomic_DNA"/>
</dbReference>
<evidence type="ECO:0000313" key="1">
    <source>
        <dbReference type="EMBL" id="KMZ61193.1"/>
    </source>
</evidence>
<dbReference type="OrthoDB" id="779789at2759"/>
<accession>A0A0K9NX02</accession>
<keyword evidence="2" id="KW-1185">Reference proteome</keyword>
<dbReference type="Proteomes" id="UP000036987">
    <property type="component" value="Unassembled WGS sequence"/>
</dbReference>